<reference evidence="1" key="1">
    <citation type="submission" date="2021-06" db="EMBL/GenBank/DDBJ databases">
        <authorList>
            <person name="Kallberg Y."/>
            <person name="Tangrot J."/>
            <person name="Rosling A."/>
        </authorList>
    </citation>
    <scope>NUCLEOTIDE SEQUENCE</scope>
    <source>
        <strain evidence="1">MA453B</strain>
    </source>
</reference>
<dbReference type="AlphaFoldDB" id="A0A9N9N7T8"/>
<keyword evidence="2" id="KW-1185">Reference proteome</keyword>
<accession>A0A9N9N7T8</accession>
<evidence type="ECO:0000313" key="2">
    <source>
        <dbReference type="Proteomes" id="UP000789405"/>
    </source>
</evidence>
<organism evidence="1 2">
    <name type="scientific">Dentiscutata erythropus</name>
    <dbReference type="NCBI Taxonomy" id="1348616"/>
    <lineage>
        <taxon>Eukaryota</taxon>
        <taxon>Fungi</taxon>
        <taxon>Fungi incertae sedis</taxon>
        <taxon>Mucoromycota</taxon>
        <taxon>Glomeromycotina</taxon>
        <taxon>Glomeromycetes</taxon>
        <taxon>Diversisporales</taxon>
        <taxon>Gigasporaceae</taxon>
        <taxon>Dentiscutata</taxon>
    </lineage>
</organism>
<sequence length="126" mass="14105">ELDVNTVDQYAEGNVLLENNEIEKIIAKLLDESSYTPETAQTIAIYLQIIEESVATEEILDDNVIIFIVLQADENEESVGQKIKDKNEVSDLSVTAAKVFNAMQTVIQNEEQEISELNLSLEKLGF</sequence>
<feature type="non-terminal residue" evidence="1">
    <location>
        <position position="1"/>
    </location>
</feature>
<comment type="caution">
    <text evidence="1">The sequence shown here is derived from an EMBL/GenBank/DDBJ whole genome shotgun (WGS) entry which is preliminary data.</text>
</comment>
<proteinExistence type="predicted"/>
<name>A0A9N9N7T8_9GLOM</name>
<evidence type="ECO:0000313" key="1">
    <source>
        <dbReference type="EMBL" id="CAG8710533.1"/>
    </source>
</evidence>
<gene>
    <name evidence="1" type="ORF">DERYTH_LOCUS13554</name>
</gene>
<protein>
    <submittedName>
        <fullName evidence="1">4246_t:CDS:1</fullName>
    </submittedName>
</protein>
<dbReference type="Proteomes" id="UP000789405">
    <property type="component" value="Unassembled WGS sequence"/>
</dbReference>
<dbReference type="OrthoDB" id="2439252at2759"/>
<dbReference type="EMBL" id="CAJVPY010009600">
    <property type="protein sequence ID" value="CAG8710533.1"/>
    <property type="molecule type" value="Genomic_DNA"/>
</dbReference>